<accession>A0ACB1AQ38</accession>
<dbReference type="EMBL" id="CAVMJV010000105">
    <property type="protein sequence ID" value="CAK5099269.1"/>
    <property type="molecule type" value="Genomic_DNA"/>
</dbReference>
<organism evidence="1 2">
    <name type="scientific">Meloidogyne enterolobii</name>
    <name type="common">Root-knot nematode worm</name>
    <name type="synonym">Meloidogyne mayaguensis</name>
    <dbReference type="NCBI Taxonomy" id="390850"/>
    <lineage>
        <taxon>Eukaryota</taxon>
        <taxon>Metazoa</taxon>
        <taxon>Ecdysozoa</taxon>
        <taxon>Nematoda</taxon>
        <taxon>Chromadorea</taxon>
        <taxon>Rhabditida</taxon>
        <taxon>Tylenchina</taxon>
        <taxon>Tylenchomorpha</taxon>
        <taxon>Tylenchoidea</taxon>
        <taxon>Meloidogynidae</taxon>
        <taxon>Meloidogyninae</taxon>
        <taxon>Meloidogyne</taxon>
    </lineage>
</organism>
<evidence type="ECO:0000313" key="1">
    <source>
        <dbReference type="EMBL" id="CAK5099269.1"/>
    </source>
</evidence>
<keyword evidence="2" id="KW-1185">Reference proteome</keyword>
<name>A0ACB1AQ38_MELEN</name>
<comment type="caution">
    <text evidence="1">The sequence shown here is derived from an EMBL/GenBank/DDBJ whole genome shotgun (WGS) entry which is preliminary data.</text>
</comment>
<evidence type="ECO:0000313" key="2">
    <source>
        <dbReference type="Proteomes" id="UP001497535"/>
    </source>
</evidence>
<protein>
    <submittedName>
        <fullName evidence="1">Uncharacterized protein</fullName>
    </submittedName>
</protein>
<gene>
    <name evidence="1" type="ORF">MENTE1834_LOCUS41800</name>
</gene>
<proteinExistence type="predicted"/>
<reference evidence="1" key="1">
    <citation type="submission" date="2023-11" db="EMBL/GenBank/DDBJ databases">
        <authorList>
            <person name="Poullet M."/>
        </authorList>
    </citation>
    <scope>NUCLEOTIDE SEQUENCE</scope>
    <source>
        <strain evidence="1">E1834</strain>
    </source>
</reference>
<dbReference type="Proteomes" id="UP001497535">
    <property type="component" value="Unassembled WGS sequence"/>
</dbReference>
<sequence length="75" mass="8247">MPQANNPVSVFVTQQFGSQGVGNTVTNVFARQVTQQGVYNTNMLVAQQTTYASGINYQNLNQPHTGYVQQLNVKI</sequence>